<dbReference type="Proteomes" id="UP000051162">
    <property type="component" value="Unassembled WGS sequence"/>
</dbReference>
<proteinExistence type="predicted"/>
<evidence type="ECO:0000259" key="5">
    <source>
        <dbReference type="Pfam" id="PF01979"/>
    </source>
</evidence>
<gene>
    <name evidence="6" type="ORF">FD30_GL000687</name>
</gene>
<dbReference type="GO" id="GO:0006147">
    <property type="term" value="P:guanine catabolic process"/>
    <property type="evidence" value="ECO:0007669"/>
    <property type="project" value="UniProtKB-UniPathway"/>
</dbReference>
<dbReference type="Gene3D" id="2.30.40.10">
    <property type="entry name" value="Urease, subunit C, domain 1"/>
    <property type="match status" value="1"/>
</dbReference>
<dbReference type="Pfam" id="PF01979">
    <property type="entry name" value="Amidohydro_1"/>
    <property type="match status" value="1"/>
</dbReference>
<comment type="cofactor">
    <cofactor evidence="1">
        <name>Zn(2+)</name>
        <dbReference type="ChEBI" id="CHEBI:29105"/>
    </cofactor>
</comment>
<evidence type="ECO:0000313" key="7">
    <source>
        <dbReference type="Proteomes" id="UP000051162"/>
    </source>
</evidence>
<dbReference type="PANTHER" id="PTHR11271">
    <property type="entry name" value="GUANINE DEAMINASE"/>
    <property type="match status" value="1"/>
</dbReference>
<evidence type="ECO:0000256" key="4">
    <source>
        <dbReference type="ARBA" id="ARBA00022833"/>
    </source>
</evidence>
<keyword evidence="2" id="KW-0479">Metal-binding</keyword>
<evidence type="ECO:0000256" key="1">
    <source>
        <dbReference type="ARBA" id="ARBA00001947"/>
    </source>
</evidence>
<protein>
    <submittedName>
        <fullName evidence="6">Cytosine deaminase-like protein</fullName>
    </submittedName>
</protein>
<dbReference type="InterPro" id="IPR006680">
    <property type="entry name" value="Amidohydro-rel"/>
</dbReference>
<feature type="domain" description="Amidohydrolase-related" evidence="5">
    <location>
        <begin position="68"/>
        <end position="444"/>
    </location>
</feature>
<sequence>MSSELVIQGSLFTPVSPTEFTFLRQALVCIDSTGTIARIVRATDTDYSDVQQTAQRLDHLWQLPHNQYILPGFIDLHVHAPQWPQAGLALDRPLDQWLNTYTFPLEAKFADTTYATKVYHHLVHELLRNGTTTAMYFGTLHLDANLALARQCAQQGQRGFIGQLAMDNPDQTPATYRQTSSQEALQTTERFIVQLQCLAKTTGAALTPVITPRFVPSCTVETLRGLGGLAHRNDLPIQSHCSESNWEEQYAELTYHQRDAAVLDQFQLLTPRSVMAHGTQLNADDLTLFADRQTTVAHCPISNCYFGNAVFPVQQALNHQVNVGLGSDLSGGFTPSLYRNLQQAVMSSQQLQDGVDAQVAPAQRGRGTGRISATTAFYLATKGGAKGLNLQTGQLRAGFAADLQIVTDRLGTLMPNDAHSVFERLMYQTTPAEIATVFVRGRQVIG</sequence>
<dbReference type="STRING" id="1423773.FD30_GL000687"/>
<evidence type="ECO:0000256" key="2">
    <source>
        <dbReference type="ARBA" id="ARBA00022723"/>
    </source>
</evidence>
<dbReference type="UniPathway" id="UPA00603">
    <property type="reaction ID" value="UER00660"/>
</dbReference>
<evidence type="ECO:0000256" key="3">
    <source>
        <dbReference type="ARBA" id="ARBA00022801"/>
    </source>
</evidence>
<dbReference type="GO" id="GO:0008892">
    <property type="term" value="F:guanine deaminase activity"/>
    <property type="evidence" value="ECO:0007669"/>
    <property type="project" value="TreeGrafter"/>
</dbReference>
<dbReference type="OrthoDB" id="9807210at2"/>
<dbReference type="AlphaFoldDB" id="A0A0R1K106"/>
<dbReference type="GeneID" id="84782410"/>
<keyword evidence="3" id="KW-0378">Hydrolase</keyword>
<dbReference type="PATRIC" id="fig|1423773.3.peg.702"/>
<organism evidence="6 7">
    <name type="scientific">Levilactobacillus namurensis DSM 19117</name>
    <dbReference type="NCBI Taxonomy" id="1423773"/>
    <lineage>
        <taxon>Bacteria</taxon>
        <taxon>Bacillati</taxon>
        <taxon>Bacillota</taxon>
        <taxon>Bacilli</taxon>
        <taxon>Lactobacillales</taxon>
        <taxon>Lactobacillaceae</taxon>
        <taxon>Levilactobacillus</taxon>
    </lineage>
</organism>
<keyword evidence="4" id="KW-0862">Zinc</keyword>
<dbReference type="InterPro" id="IPR032466">
    <property type="entry name" value="Metal_Hydrolase"/>
</dbReference>
<reference evidence="6 7" key="1">
    <citation type="journal article" date="2015" name="Genome Announc.">
        <title>Expanding the biotechnology potential of lactobacilli through comparative genomics of 213 strains and associated genera.</title>
        <authorList>
            <person name="Sun Z."/>
            <person name="Harris H.M."/>
            <person name="McCann A."/>
            <person name="Guo C."/>
            <person name="Argimon S."/>
            <person name="Zhang W."/>
            <person name="Yang X."/>
            <person name="Jeffery I.B."/>
            <person name="Cooney J.C."/>
            <person name="Kagawa T.F."/>
            <person name="Liu W."/>
            <person name="Song Y."/>
            <person name="Salvetti E."/>
            <person name="Wrobel A."/>
            <person name="Rasinkangas P."/>
            <person name="Parkhill J."/>
            <person name="Rea M.C."/>
            <person name="O'Sullivan O."/>
            <person name="Ritari J."/>
            <person name="Douillard F.P."/>
            <person name="Paul Ross R."/>
            <person name="Yang R."/>
            <person name="Briner A.E."/>
            <person name="Felis G.E."/>
            <person name="de Vos W.M."/>
            <person name="Barrangou R."/>
            <person name="Klaenhammer T.R."/>
            <person name="Caufield P.W."/>
            <person name="Cui Y."/>
            <person name="Zhang H."/>
            <person name="O'Toole P.W."/>
        </authorList>
    </citation>
    <scope>NUCLEOTIDE SEQUENCE [LARGE SCALE GENOMIC DNA]</scope>
    <source>
        <strain evidence="6 7">DSM 19117</strain>
    </source>
</reference>
<name>A0A0R1K106_9LACO</name>
<evidence type="ECO:0000313" key="6">
    <source>
        <dbReference type="EMBL" id="KRK77061.1"/>
    </source>
</evidence>
<dbReference type="SUPFAM" id="SSF51338">
    <property type="entry name" value="Composite domain of metallo-dependent hydrolases"/>
    <property type="match status" value="1"/>
</dbReference>
<dbReference type="GO" id="GO:0008270">
    <property type="term" value="F:zinc ion binding"/>
    <property type="evidence" value="ECO:0007669"/>
    <property type="project" value="TreeGrafter"/>
</dbReference>
<dbReference type="PANTHER" id="PTHR11271:SF6">
    <property type="entry name" value="GUANINE DEAMINASE"/>
    <property type="match status" value="1"/>
</dbReference>
<dbReference type="InterPro" id="IPR051607">
    <property type="entry name" value="Metallo-dep_hydrolases"/>
</dbReference>
<dbReference type="SUPFAM" id="SSF51556">
    <property type="entry name" value="Metallo-dependent hydrolases"/>
    <property type="match status" value="1"/>
</dbReference>
<dbReference type="Gene3D" id="3.20.20.140">
    <property type="entry name" value="Metal-dependent hydrolases"/>
    <property type="match status" value="1"/>
</dbReference>
<accession>A0A0R1K106</accession>
<dbReference type="GO" id="GO:0005829">
    <property type="term" value="C:cytosol"/>
    <property type="evidence" value="ECO:0007669"/>
    <property type="project" value="TreeGrafter"/>
</dbReference>
<dbReference type="RefSeq" id="WP_056943804.1">
    <property type="nucleotide sequence ID" value="NZ_AZDT01000011.1"/>
</dbReference>
<dbReference type="InterPro" id="IPR011059">
    <property type="entry name" value="Metal-dep_hydrolase_composite"/>
</dbReference>
<dbReference type="EMBL" id="AZDT01000011">
    <property type="protein sequence ID" value="KRK77061.1"/>
    <property type="molecule type" value="Genomic_DNA"/>
</dbReference>
<keyword evidence="7" id="KW-1185">Reference proteome</keyword>
<comment type="caution">
    <text evidence="6">The sequence shown here is derived from an EMBL/GenBank/DDBJ whole genome shotgun (WGS) entry which is preliminary data.</text>
</comment>